<dbReference type="SUPFAM" id="SSF56112">
    <property type="entry name" value="Protein kinase-like (PK-like)"/>
    <property type="match status" value="1"/>
</dbReference>
<dbReference type="OrthoDB" id="179763at2"/>
<keyword evidence="2" id="KW-0808">Transferase</keyword>
<protein>
    <submittedName>
        <fullName evidence="2">Aminoglycoside phosphotransferase family protein</fullName>
    </submittedName>
</protein>
<dbReference type="EMBL" id="SMFP01000028">
    <property type="protein sequence ID" value="TDE33717.1"/>
    <property type="molecule type" value="Genomic_DNA"/>
</dbReference>
<dbReference type="Gene3D" id="3.90.1200.10">
    <property type="match status" value="1"/>
</dbReference>
<dbReference type="AlphaFoldDB" id="A0A4R5EHE8"/>
<feature type="domain" description="Aminoglycoside phosphotransferase" evidence="1">
    <location>
        <begin position="159"/>
        <end position="320"/>
    </location>
</feature>
<dbReference type="Pfam" id="PF01636">
    <property type="entry name" value="APH"/>
    <property type="match status" value="1"/>
</dbReference>
<dbReference type="GO" id="GO:0016740">
    <property type="term" value="F:transferase activity"/>
    <property type="evidence" value="ECO:0007669"/>
    <property type="project" value="UniProtKB-KW"/>
</dbReference>
<accession>A0A4R5EHE8</accession>
<gene>
    <name evidence="2" type="ORF">E1B25_20995</name>
</gene>
<name>A0A4R5EHE8_9RHOB</name>
<comment type="caution">
    <text evidence="2">The sequence shown here is derived from an EMBL/GenBank/DDBJ whole genome shotgun (WGS) entry which is preliminary data.</text>
</comment>
<organism evidence="2 3">
    <name type="scientific">Antarcticimicrobium sediminis</name>
    <dbReference type="NCBI Taxonomy" id="2546227"/>
    <lineage>
        <taxon>Bacteria</taxon>
        <taxon>Pseudomonadati</taxon>
        <taxon>Pseudomonadota</taxon>
        <taxon>Alphaproteobacteria</taxon>
        <taxon>Rhodobacterales</taxon>
        <taxon>Paracoccaceae</taxon>
        <taxon>Antarcticimicrobium</taxon>
    </lineage>
</organism>
<dbReference type="Proteomes" id="UP000294662">
    <property type="component" value="Unassembled WGS sequence"/>
</dbReference>
<evidence type="ECO:0000259" key="1">
    <source>
        <dbReference type="Pfam" id="PF01636"/>
    </source>
</evidence>
<keyword evidence="3" id="KW-1185">Reference proteome</keyword>
<dbReference type="InterPro" id="IPR002575">
    <property type="entry name" value="Aminoglycoside_PTrfase"/>
</dbReference>
<reference evidence="2 3" key="1">
    <citation type="submission" date="2019-03" db="EMBL/GenBank/DDBJ databases">
        <authorList>
            <person name="Zhang S."/>
        </authorList>
    </citation>
    <scope>NUCLEOTIDE SEQUENCE [LARGE SCALE GENOMIC DNA]</scope>
    <source>
        <strain evidence="2 3">S4J41</strain>
    </source>
</reference>
<sequence length="392" mass="42508">MGASMSSTFDFAGNASPNVAAFLADIAELGVTVASEQGGGSAYGMFGARSNDRYWLLPLAPRAATRAGLGLFQPASQMALCARSLADLAMRARLDRLWARGRVRLSGLPDMKVDFGQPSVAYAYFTGTAGPHRKTAIQAMASDGSILGYGKLTRNPAIAPFVAAEAAMLDRLAKVKLRSAAVPRRLSYRTGEGKVTLLVTDSRKSTASRSPTELGSAHLAFLRELEARSGRTGDPSAAQALNDRLTQAANGPVTEVWRARLRAGADALRGQMQTLRTVLTHGDFTPWNIFLDSEGLYVFDWEYAQDAYPLGYDLARFLLSRPSEMAIETQHQSVLATMSDTLFNGDRSIARNHFHLSLLMHAAFYLERATLAEDSVWDEDARYGALVDAFAQ</sequence>
<proteinExistence type="predicted"/>
<evidence type="ECO:0000313" key="3">
    <source>
        <dbReference type="Proteomes" id="UP000294662"/>
    </source>
</evidence>
<evidence type="ECO:0000313" key="2">
    <source>
        <dbReference type="EMBL" id="TDE33717.1"/>
    </source>
</evidence>
<dbReference type="InterPro" id="IPR011009">
    <property type="entry name" value="Kinase-like_dom_sf"/>
</dbReference>